<reference evidence="1 2" key="1">
    <citation type="journal article" date="2021" name="Nat. Plants">
        <title>The Taxus genome provides insights into paclitaxel biosynthesis.</title>
        <authorList>
            <person name="Xiong X."/>
            <person name="Gou J."/>
            <person name="Liao Q."/>
            <person name="Li Y."/>
            <person name="Zhou Q."/>
            <person name="Bi G."/>
            <person name="Li C."/>
            <person name="Du R."/>
            <person name="Wang X."/>
            <person name="Sun T."/>
            <person name="Guo L."/>
            <person name="Liang H."/>
            <person name="Lu P."/>
            <person name="Wu Y."/>
            <person name="Zhang Z."/>
            <person name="Ro D.K."/>
            <person name="Shang Y."/>
            <person name="Huang S."/>
            <person name="Yan J."/>
        </authorList>
    </citation>
    <scope>NUCLEOTIDE SEQUENCE [LARGE SCALE GENOMIC DNA]</scope>
    <source>
        <strain evidence="1">Ta-2019</strain>
    </source>
</reference>
<name>A0AA38C414_TAXCH</name>
<keyword evidence="2" id="KW-1185">Reference proteome</keyword>
<feature type="non-terminal residue" evidence="1">
    <location>
        <position position="1"/>
    </location>
</feature>
<gene>
    <name evidence="1" type="ORF">KI387_033365</name>
</gene>
<proteinExistence type="predicted"/>
<organism evidence="1 2">
    <name type="scientific">Taxus chinensis</name>
    <name type="common">Chinese yew</name>
    <name type="synonym">Taxus wallichiana var. chinensis</name>
    <dbReference type="NCBI Taxonomy" id="29808"/>
    <lineage>
        <taxon>Eukaryota</taxon>
        <taxon>Viridiplantae</taxon>
        <taxon>Streptophyta</taxon>
        <taxon>Embryophyta</taxon>
        <taxon>Tracheophyta</taxon>
        <taxon>Spermatophyta</taxon>
        <taxon>Pinopsida</taxon>
        <taxon>Pinidae</taxon>
        <taxon>Conifers II</taxon>
        <taxon>Cupressales</taxon>
        <taxon>Taxaceae</taxon>
        <taxon>Taxus</taxon>
    </lineage>
</organism>
<dbReference type="EMBL" id="JAHRHJ020003813">
    <property type="protein sequence ID" value="KAH9289248.1"/>
    <property type="molecule type" value="Genomic_DNA"/>
</dbReference>
<dbReference type="AlphaFoldDB" id="A0AA38C414"/>
<sequence length="70" mass="7921">ISRSLAPHRRSVEVFIQKLYHHKAEVWRSSFGYQSGTAEASWAHGPTGPRNQSRVVSNGQYGSFLELFSE</sequence>
<accession>A0AA38C414</accession>
<protein>
    <submittedName>
        <fullName evidence="1">Uncharacterized protein</fullName>
    </submittedName>
</protein>
<feature type="non-terminal residue" evidence="1">
    <location>
        <position position="70"/>
    </location>
</feature>
<comment type="caution">
    <text evidence="1">The sequence shown here is derived from an EMBL/GenBank/DDBJ whole genome shotgun (WGS) entry which is preliminary data.</text>
</comment>
<evidence type="ECO:0000313" key="2">
    <source>
        <dbReference type="Proteomes" id="UP000824469"/>
    </source>
</evidence>
<evidence type="ECO:0000313" key="1">
    <source>
        <dbReference type="EMBL" id="KAH9289248.1"/>
    </source>
</evidence>
<dbReference type="Proteomes" id="UP000824469">
    <property type="component" value="Unassembled WGS sequence"/>
</dbReference>